<evidence type="ECO:0000256" key="1">
    <source>
        <dbReference type="ARBA" id="ARBA00004496"/>
    </source>
</evidence>
<dbReference type="GO" id="GO:0000049">
    <property type="term" value="F:tRNA binding"/>
    <property type="evidence" value="ECO:0007669"/>
    <property type="project" value="TreeGrafter"/>
</dbReference>
<evidence type="ECO:0000256" key="4">
    <source>
        <dbReference type="ARBA" id="ARBA00022490"/>
    </source>
</evidence>
<evidence type="ECO:0000256" key="11">
    <source>
        <dbReference type="ARBA" id="ARBA00023146"/>
    </source>
</evidence>
<dbReference type="SUPFAM" id="SSF55681">
    <property type="entry name" value="Class II aaRS and biotin synthetases"/>
    <property type="match status" value="1"/>
</dbReference>
<evidence type="ECO:0000256" key="2">
    <source>
        <dbReference type="ARBA" id="ARBA00008226"/>
    </source>
</evidence>
<feature type="binding site" evidence="13">
    <location>
        <position position="424"/>
    </location>
    <ligand>
        <name>Mg(2+)</name>
        <dbReference type="ChEBI" id="CHEBI:18420"/>
        <label>2</label>
    </ligand>
</feature>
<feature type="binding site" evidence="13">
    <location>
        <position position="424"/>
    </location>
    <ligand>
        <name>Mg(2+)</name>
        <dbReference type="ChEBI" id="CHEBI:18420"/>
        <label>1</label>
    </ligand>
</feature>
<dbReference type="InterPro" id="IPR045864">
    <property type="entry name" value="aa-tRNA-synth_II/BPL/LPL"/>
</dbReference>
<dbReference type="PRINTS" id="PR00982">
    <property type="entry name" value="TRNASYNTHLYS"/>
</dbReference>
<evidence type="ECO:0000256" key="8">
    <source>
        <dbReference type="ARBA" id="ARBA00022840"/>
    </source>
</evidence>
<dbReference type="InterPro" id="IPR012340">
    <property type="entry name" value="NA-bd_OB-fold"/>
</dbReference>
<dbReference type="Gene3D" id="2.40.50.140">
    <property type="entry name" value="Nucleic acid-binding proteins"/>
    <property type="match status" value="1"/>
</dbReference>
<dbReference type="PROSITE" id="PS50862">
    <property type="entry name" value="AA_TRNA_LIGASE_II"/>
    <property type="match status" value="1"/>
</dbReference>
<dbReference type="NCBIfam" id="NF001756">
    <property type="entry name" value="PRK00484.1"/>
    <property type="match status" value="1"/>
</dbReference>
<evidence type="ECO:0000256" key="5">
    <source>
        <dbReference type="ARBA" id="ARBA00022598"/>
    </source>
</evidence>
<evidence type="ECO:0000256" key="7">
    <source>
        <dbReference type="ARBA" id="ARBA00022741"/>
    </source>
</evidence>
<evidence type="ECO:0000313" key="17">
    <source>
        <dbReference type="Proteomes" id="UP000295937"/>
    </source>
</evidence>
<evidence type="ECO:0000256" key="6">
    <source>
        <dbReference type="ARBA" id="ARBA00022723"/>
    </source>
</evidence>
<comment type="caution">
    <text evidence="16">The sequence shown here is derived from an EMBL/GenBank/DDBJ whole genome shotgun (WGS) entry which is preliminary data.</text>
</comment>
<dbReference type="OrthoDB" id="9801152at2"/>
<keyword evidence="6 13" id="KW-0479">Metal-binding</keyword>
<reference evidence="16 17" key="1">
    <citation type="journal article" date="2018" name="Genome Biol. Evol.">
        <title>Cladogenesis and Genomic Streamlining in Extracellular Endosymbionts of Tropical Stink Bugs.</title>
        <authorList>
            <person name="Otero-Bravo A."/>
            <person name="Goffredi S."/>
            <person name="Sabree Z.L."/>
        </authorList>
    </citation>
    <scope>NUCLEOTIDE SEQUENCE [LARGE SCALE GENOMIC DNA]</scope>
    <source>
        <strain evidence="16 17">SoEO</strain>
    </source>
</reference>
<organism evidence="16 17">
    <name type="scientific">Candidatus Pantoea edessiphila</name>
    <dbReference type="NCBI Taxonomy" id="2044610"/>
    <lineage>
        <taxon>Bacteria</taxon>
        <taxon>Pseudomonadati</taxon>
        <taxon>Pseudomonadota</taxon>
        <taxon>Gammaproteobacteria</taxon>
        <taxon>Enterobacterales</taxon>
        <taxon>Erwiniaceae</taxon>
        <taxon>Pantoea</taxon>
    </lineage>
</organism>
<dbReference type="FunFam" id="2.40.50.140:FF:000024">
    <property type="entry name" value="Lysine--tRNA ligase"/>
    <property type="match status" value="1"/>
</dbReference>
<keyword evidence="9 13" id="KW-0460">Magnesium</keyword>
<dbReference type="HAMAP" id="MF_00252">
    <property type="entry name" value="Lys_tRNA_synth_class2"/>
    <property type="match status" value="1"/>
</dbReference>
<dbReference type="GO" id="GO:0004824">
    <property type="term" value="F:lysine-tRNA ligase activity"/>
    <property type="evidence" value="ECO:0007669"/>
    <property type="project" value="UniProtKB-UniRule"/>
</dbReference>
<dbReference type="InterPro" id="IPR004364">
    <property type="entry name" value="Aa-tRNA-synt_II"/>
</dbReference>
<comment type="subcellular location">
    <subcellularLocation>
        <location evidence="1 13">Cytoplasm</location>
    </subcellularLocation>
</comment>
<dbReference type="EC" id="6.1.1.6" evidence="13"/>
<feature type="binding site" evidence="13">
    <location>
        <position position="417"/>
    </location>
    <ligand>
        <name>Mg(2+)</name>
        <dbReference type="ChEBI" id="CHEBI:18420"/>
        <label>1</label>
    </ligand>
</feature>
<proteinExistence type="inferred from homology"/>
<dbReference type="InterPro" id="IPR004365">
    <property type="entry name" value="NA-bd_OB_tRNA"/>
</dbReference>
<evidence type="ECO:0000256" key="9">
    <source>
        <dbReference type="ARBA" id="ARBA00022842"/>
    </source>
</evidence>
<comment type="cofactor">
    <cofactor evidence="13 14">
        <name>Mg(2+)</name>
        <dbReference type="ChEBI" id="CHEBI:18420"/>
    </cofactor>
    <text evidence="13 14">Binds 3 Mg(2+) ions per subunit.</text>
</comment>
<dbReference type="CDD" id="cd04322">
    <property type="entry name" value="LysRS_N"/>
    <property type="match status" value="1"/>
</dbReference>
<keyword evidence="8 13" id="KW-0067">ATP-binding</keyword>
<evidence type="ECO:0000259" key="15">
    <source>
        <dbReference type="PROSITE" id="PS50862"/>
    </source>
</evidence>
<accession>A0A2P5T1I4</accession>
<dbReference type="Pfam" id="PF01336">
    <property type="entry name" value="tRNA_anti-codon"/>
    <property type="match status" value="1"/>
</dbReference>
<evidence type="ECO:0000256" key="10">
    <source>
        <dbReference type="ARBA" id="ARBA00022917"/>
    </source>
</evidence>
<dbReference type="InterPro" id="IPR006195">
    <property type="entry name" value="aa-tRNA-synth_II"/>
</dbReference>
<evidence type="ECO:0000256" key="14">
    <source>
        <dbReference type="RuleBase" id="RU000336"/>
    </source>
</evidence>
<protein>
    <recommendedName>
        <fullName evidence="13">Lysine--tRNA ligase</fullName>
        <ecNumber evidence="13">6.1.1.6</ecNumber>
    </recommendedName>
    <alternativeName>
        <fullName evidence="13">Lysyl-tRNA synthetase</fullName>
        <shortName evidence="13">LysRS</shortName>
    </alternativeName>
</protein>
<dbReference type="CDD" id="cd00775">
    <property type="entry name" value="LysRS_core"/>
    <property type="match status" value="1"/>
</dbReference>
<comment type="similarity">
    <text evidence="2 13">Belongs to the class-II aminoacyl-tRNA synthetase family.</text>
</comment>
<keyword evidence="11 13" id="KW-0030">Aminoacyl-tRNA synthetase</keyword>
<comment type="subunit">
    <text evidence="3 13">Homodimer.</text>
</comment>
<keyword evidence="10 13" id="KW-0648">Protein biosynthesis</keyword>
<dbReference type="GO" id="GO:0000287">
    <property type="term" value="F:magnesium ion binding"/>
    <property type="evidence" value="ECO:0007669"/>
    <property type="project" value="UniProtKB-UniRule"/>
</dbReference>
<dbReference type="EMBL" id="PDKR01000004">
    <property type="protein sequence ID" value="PPI88447.1"/>
    <property type="molecule type" value="Genomic_DNA"/>
</dbReference>
<feature type="domain" description="Aminoacyl-transfer RNA synthetases class-II family profile" evidence="15">
    <location>
        <begin position="186"/>
        <end position="505"/>
    </location>
</feature>
<dbReference type="PANTHER" id="PTHR42918">
    <property type="entry name" value="LYSYL-TRNA SYNTHETASE"/>
    <property type="match status" value="1"/>
</dbReference>
<dbReference type="Pfam" id="PF00152">
    <property type="entry name" value="tRNA-synt_2"/>
    <property type="match status" value="1"/>
</dbReference>
<dbReference type="GO" id="GO:0005829">
    <property type="term" value="C:cytosol"/>
    <property type="evidence" value="ECO:0007669"/>
    <property type="project" value="TreeGrafter"/>
</dbReference>
<evidence type="ECO:0000313" key="16">
    <source>
        <dbReference type="EMBL" id="PPI88447.1"/>
    </source>
</evidence>
<dbReference type="GO" id="GO:0005524">
    <property type="term" value="F:ATP binding"/>
    <property type="evidence" value="ECO:0007669"/>
    <property type="project" value="UniProtKB-UniRule"/>
</dbReference>
<dbReference type="FunFam" id="3.30.930.10:FF:000001">
    <property type="entry name" value="Lysine--tRNA ligase"/>
    <property type="match status" value="1"/>
</dbReference>
<dbReference type="RefSeq" id="WP_136132638.1">
    <property type="nucleotide sequence ID" value="NZ_PDKR01000004.1"/>
</dbReference>
<dbReference type="Proteomes" id="UP000295937">
    <property type="component" value="Unassembled WGS sequence"/>
</dbReference>
<dbReference type="InterPro" id="IPR044136">
    <property type="entry name" value="Lys-tRNA-ligase_II_N"/>
</dbReference>
<sequence>MIGKEYNISTIDKNNALNNELKSRREKLRILRSNGLAYPNNFRRTCTSDYLNMEYGKYNNKELKNLNIEVSVAGRMMTRRIFGKASFVILQDCGGRIQLYVTYQNISENIYNNHFKKWDIGDIIGACGKLFKTKTGELSINCFSICLLTKSLRPLPDKFHGLNNQEIRYRQRYLDLIMNEKSFNIFKVRAQIINIIRNFMIKSQFIEVETPMMHMIPGGAIARPFITHHNKLDIDMYLRIAPELYLKRLVVGGFERVFEINRNFRNEGISARHNPEFTMIELYMAYADYRDLIKLTEDLFCLIAKNILGNTILSYGRFKFDFKNSFEKLSMYDSIKKYCPKININKLHRYTDSVKIANSIGIEVENTWGVGSIVNEIFEKHVVPNLIQPTFITEYPSEVSPLARRNDVNPEIADRFEFFVGGYEICNGFSELNDSEDQEERFKKQLKTKDNIDYEIMSYDEDYIIALEHGLPPTAGLGMGIDRITMLFTDSHNIRDVILFPTLKPKK</sequence>
<name>A0A2P5T1I4_9GAMM</name>
<dbReference type="NCBIfam" id="TIGR00499">
    <property type="entry name" value="lysS_bact"/>
    <property type="match status" value="1"/>
</dbReference>
<gene>
    <name evidence="13 16" type="primary">lysS</name>
    <name evidence="16" type="ORF">CRV09_02765</name>
</gene>
<dbReference type="SUPFAM" id="SSF50249">
    <property type="entry name" value="Nucleic acid-binding proteins"/>
    <property type="match status" value="1"/>
</dbReference>
<keyword evidence="5 13" id="KW-0436">Ligase</keyword>
<dbReference type="PANTHER" id="PTHR42918:SF15">
    <property type="entry name" value="LYSINE--TRNA LIGASE, CHLOROPLASTIC_MITOCHONDRIAL"/>
    <property type="match status" value="1"/>
</dbReference>
<dbReference type="GO" id="GO:0042803">
    <property type="term" value="F:protein homodimerization activity"/>
    <property type="evidence" value="ECO:0007669"/>
    <property type="project" value="UniProtKB-ARBA"/>
</dbReference>
<evidence type="ECO:0000256" key="12">
    <source>
        <dbReference type="ARBA" id="ARBA00048573"/>
    </source>
</evidence>
<keyword evidence="4 13" id="KW-0963">Cytoplasm</keyword>
<evidence type="ECO:0000256" key="13">
    <source>
        <dbReference type="HAMAP-Rule" id="MF_00252"/>
    </source>
</evidence>
<dbReference type="GO" id="GO:0006430">
    <property type="term" value="P:lysyl-tRNA aminoacylation"/>
    <property type="evidence" value="ECO:0007669"/>
    <property type="project" value="UniProtKB-UniRule"/>
</dbReference>
<evidence type="ECO:0000256" key="3">
    <source>
        <dbReference type="ARBA" id="ARBA00011738"/>
    </source>
</evidence>
<dbReference type="InterPro" id="IPR018149">
    <property type="entry name" value="Lys-tRNA-synth_II_C"/>
</dbReference>
<dbReference type="Gene3D" id="3.30.930.10">
    <property type="entry name" value="Bira Bifunctional Protein, Domain 2"/>
    <property type="match status" value="1"/>
</dbReference>
<keyword evidence="7 13" id="KW-0547">Nucleotide-binding</keyword>
<dbReference type="InterPro" id="IPR002313">
    <property type="entry name" value="Lys-tRNA-ligase_II"/>
</dbReference>
<comment type="catalytic activity">
    <reaction evidence="12 13 14">
        <text>tRNA(Lys) + L-lysine + ATP = L-lysyl-tRNA(Lys) + AMP + diphosphate</text>
        <dbReference type="Rhea" id="RHEA:20792"/>
        <dbReference type="Rhea" id="RHEA-COMP:9696"/>
        <dbReference type="Rhea" id="RHEA-COMP:9697"/>
        <dbReference type="ChEBI" id="CHEBI:30616"/>
        <dbReference type="ChEBI" id="CHEBI:32551"/>
        <dbReference type="ChEBI" id="CHEBI:33019"/>
        <dbReference type="ChEBI" id="CHEBI:78442"/>
        <dbReference type="ChEBI" id="CHEBI:78529"/>
        <dbReference type="ChEBI" id="CHEBI:456215"/>
        <dbReference type="EC" id="6.1.1.6"/>
    </reaction>
</comment>
<dbReference type="AlphaFoldDB" id="A0A2P5T1I4"/>